<dbReference type="PROSITE" id="PS50943">
    <property type="entry name" value="HTH_CROC1"/>
    <property type="match status" value="1"/>
</dbReference>
<dbReference type="EMBL" id="LGAP01000001">
    <property type="protein sequence ID" value="KOF22340.1"/>
    <property type="molecule type" value="Genomic_DNA"/>
</dbReference>
<keyword evidence="1" id="KW-0812">Transmembrane</keyword>
<evidence type="ECO:0000256" key="1">
    <source>
        <dbReference type="SAM" id="Phobius"/>
    </source>
</evidence>
<name>A0A0L8C614_ENSAD</name>
<dbReference type="Pfam" id="PF01381">
    <property type="entry name" value="HTH_3"/>
    <property type="match status" value="1"/>
</dbReference>
<gene>
    <name evidence="3" type="ORF">AC244_01985</name>
</gene>
<proteinExistence type="predicted"/>
<sequence>MRLSTETMIARLRDTGDGDTLGGRIWRARDAANLSTKDLADQLGVRIETVAAWERDRAEPRTNRLFMLAGVLGVTPAWLIAGMGRAPDDETKTASGESLREQLALVKKLHEQTGKAIAALEMELNRVQQTIR</sequence>
<evidence type="ECO:0000313" key="4">
    <source>
        <dbReference type="Proteomes" id="UP000037425"/>
    </source>
</evidence>
<protein>
    <submittedName>
        <fullName evidence="3">Transcriptional regulator</fullName>
    </submittedName>
</protein>
<dbReference type="InterPro" id="IPR001387">
    <property type="entry name" value="Cro/C1-type_HTH"/>
</dbReference>
<dbReference type="InterPro" id="IPR010982">
    <property type="entry name" value="Lambda_DNA-bd_dom_sf"/>
</dbReference>
<dbReference type="AlphaFoldDB" id="A0A0L8C614"/>
<organism evidence="3 4">
    <name type="scientific">Ensifer adhaerens</name>
    <name type="common">Sinorhizobium morelense</name>
    <dbReference type="NCBI Taxonomy" id="106592"/>
    <lineage>
        <taxon>Bacteria</taxon>
        <taxon>Pseudomonadati</taxon>
        <taxon>Pseudomonadota</taxon>
        <taxon>Alphaproteobacteria</taxon>
        <taxon>Hyphomicrobiales</taxon>
        <taxon>Rhizobiaceae</taxon>
        <taxon>Sinorhizobium/Ensifer group</taxon>
        <taxon>Ensifer</taxon>
    </lineage>
</organism>
<dbReference type="PATRIC" id="fig|106592.7.peg.419"/>
<comment type="caution">
    <text evidence="3">The sequence shown here is derived from an EMBL/GenBank/DDBJ whole genome shotgun (WGS) entry which is preliminary data.</text>
</comment>
<keyword evidence="1" id="KW-0472">Membrane</keyword>
<feature type="transmembrane region" description="Helical" evidence="1">
    <location>
        <begin position="65"/>
        <end position="84"/>
    </location>
</feature>
<dbReference type="OrthoDB" id="5659783at2"/>
<dbReference type="SUPFAM" id="SSF47413">
    <property type="entry name" value="lambda repressor-like DNA-binding domains"/>
    <property type="match status" value="1"/>
</dbReference>
<dbReference type="GO" id="GO:0003677">
    <property type="term" value="F:DNA binding"/>
    <property type="evidence" value="ECO:0007669"/>
    <property type="project" value="InterPro"/>
</dbReference>
<dbReference type="RefSeq" id="WP_053247133.1">
    <property type="nucleotide sequence ID" value="NZ_LGAP01000001.1"/>
</dbReference>
<feature type="domain" description="HTH cro/C1-type" evidence="2">
    <location>
        <begin position="25"/>
        <end position="79"/>
    </location>
</feature>
<dbReference type="Gene3D" id="1.10.260.40">
    <property type="entry name" value="lambda repressor-like DNA-binding domains"/>
    <property type="match status" value="1"/>
</dbReference>
<evidence type="ECO:0000313" key="3">
    <source>
        <dbReference type="EMBL" id="KOF22340.1"/>
    </source>
</evidence>
<evidence type="ECO:0000259" key="2">
    <source>
        <dbReference type="PROSITE" id="PS50943"/>
    </source>
</evidence>
<reference evidence="4" key="1">
    <citation type="submission" date="2015-07" db="EMBL/GenBank/DDBJ databases">
        <title>Whole genome sequence of an Ensifer adhaerens strain isolated from a cave pool in the Wind Cave National Park.</title>
        <authorList>
            <person name="Eng W.W.H."/>
            <person name="Gan H.M."/>
            <person name="Barton H.A."/>
            <person name="Savka M.A."/>
        </authorList>
    </citation>
    <scope>NUCLEOTIDE SEQUENCE [LARGE SCALE GENOMIC DNA]</scope>
    <source>
        <strain evidence="4">SD006</strain>
    </source>
</reference>
<dbReference type="SMART" id="SM00530">
    <property type="entry name" value="HTH_XRE"/>
    <property type="match status" value="1"/>
</dbReference>
<dbReference type="CDD" id="cd00093">
    <property type="entry name" value="HTH_XRE"/>
    <property type="match status" value="1"/>
</dbReference>
<dbReference type="Proteomes" id="UP000037425">
    <property type="component" value="Unassembled WGS sequence"/>
</dbReference>
<keyword evidence="1" id="KW-1133">Transmembrane helix</keyword>
<accession>A0A0L8C614</accession>